<evidence type="ECO:0000256" key="1">
    <source>
        <dbReference type="ARBA" id="ARBA00005594"/>
    </source>
</evidence>
<comment type="caution">
    <text evidence="8">Lacks conserved residue(s) required for the propagation of feature annotation.</text>
</comment>
<evidence type="ECO:0000256" key="3">
    <source>
        <dbReference type="ARBA" id="ARBA00022741"/>
    </source>
</evidence>
<protein>
    <recommendedName>
        <fullName evidence="8">Tryptophan--tRNA ligase</fullName>
        <ecNumber evidence="8">6.1.1.2</ecNumber>
    </recommendedName>
    <alternativeName>
        <fullName evidence="8">Tryptophanyl-tRNA synthetase</fullName>
        <shortName evidence="8">TrpRS</shortName>
    </alternativeName>
</protein>
<gene>
    <name evidence="8 10" type="primary">trpS</name>
    <name evidence="10" type="ORF">COS93_01380</name>
</gene>
<feature type="binding site" evidence="8">
    <location>
        <begin position="16"/>
        <end position="17"/>
    </location>
    <ligand>
        <name>ATP</name>
        <dbReference type="ChEBI" id="CHEBI:30616"/>
    </ligand>
</feature>
<keyword evidence="8" id="KW-0963">Cytoplasm</keyword>
<dbReference type="Proteomes" id="UP000228777">
    <property type="component" value="Unassembled WGS sequence"/>
</dbReference>
<dbReference type="SUPFAM" id="SSF52374">
    <property type="entry name" value="Nucleotidylyl transferase"/>
    <property type="match status" value="1"/>
</dbReference>
<accession>A0A2M6Z3A2</accession>
<comment type="function">
    <text evidence="8">Catalyzes the attachment of tryptophan to tRNA(Trp).</text>
</comment>
<dbReference type="GO" id="GO:0005524">
    <property type="term" value="F:ATP binding"/>
    <property type="evidence" value="ECO:0007669"/>
    <property type="project" value="UniProtKB-UniRule"/>
</dbReference>
<dbReference type="GO" id="GO:0004830">
    <property type="term" value="F:tryptophan-tRNA ligase activity"/>
    <property type="evidence" value="ECO:0007669"/>
    <property type="project" value="UniProtKB-UniRule"/>
</dbReference>
<dbReference type="InterPro" id="IPR050203">
    <property type="entry name" value="Trp-tRNA_synthetase"/>
</dbReference>
<dbReference type="InterPro" id="IPR014729">
    <property type="entry name" value="Rossmann-like_a/b/a_fold"/>
</dbReference>
<keyword evidence="6 8" id="KW-0030">Aminoacyl-tRNA synthetase</keyword>
<evidence type="ECO:0000256" key="9">
    <source>
        <dbReference type="RuleBase" id="RU363036"/>
    </source>
</evidence>
<dbReference type="InterPro" id="IPR002305">
    <property type="entry name" value="aa-tRNA-synth_Ic"/>
</dbReference>
<dbReference type="GO" id="GO:0005829">
    <property type="term" value="C:cytosol"/>
    <property type="evidence" value="ECO:0007669"/>
    <property type="project" value="TreeGrafter"/>
</dbReference>
<sequence length="326" mass="37453">MRIFSGIRPTGELHIGNYLGAIKQWLALQKRAECIFCIVDLHAITTPYEPKELQKNIKKLFIAYLAAGLNPKKSIFFIQSQIKEHSELAWLLGTITPLGELKRMTQFKEKAKKHPEYINVGLLNYPLLMASDILIYNTDLVPVGKDQQQHVELSRLIARKFNNTFGKVFKEPKVFLAKSGAKIMSLTEPTKKMSKTDNPNSSIDLFDKAEDIRKKIMVATTDSEKIIKYDALRKPGISNLLTIYSCFSNKPIKEIEKEFKNIGYRIFKEKLSQLLIEKLEIFRKKEKEFKNKTAEIEKILKQGEKRAQIIASATMKKVKEKMGLSK</sequence>
<dbReference type="EMBL" id="PEWP01000025">
    <property type="protein sequence ID" value="PIU46888.1"/>
    <property type="molecule type" value="Genomic_DNA"/>
</dbReference>
<keyword evidence="3 8" id="KW-0547">Nucleotide-binding</keyword>
<dbReference type="Gene3D" id="1.10.240.10">
    <property type="entry name" value="Tyrosyl-Transfer RNA Synthetase"/>
    <property type="match status" value="1"/>
</dbReference>
<keyword evidence="2 8" id="KW-0436">Ligase</keyword>
<dbReference type="PRINTS" id="PR01039">
    <property type="entry name" value="TRNASYNTHTRP"/>
</dbReference>
<feature type="binding site" evidence="8">
    <location>
        <begin position="8"/>
        <end position="10"/>
    </location>
    <ligand>
        <name>ATP</name>
        <dbReference type="ChEBI" id="CHEBI:30616"/>
    </ligand>
</feature>
<comment type="similarity">
    <text evidence="1 8 9">Belongs to the class-I aminoacyl-tRNA synthetase family.</text>
</comment>
<organism evidence="10 11">
    <name type="scientific">bacterium (Candidatus Gribaldobacteria) CG07_land_8_20_14_0_80_33_18</name>
    <dbReference type="NCBI Taxonomy" id="2014272"/>
    <lineage>
        <taxon>Bacteria</taxon>
        <taxon>Candidatus Gribaldobacteria</taxon>
    </lineage>
</organism>
<dbReference type="GO" id="GO:0006436">
    <property type="term" value="P:tryptophanyl-tRNA aminoacylation"/>
    <property type="evidence" value="ECO:0007669"/>
    <property type="project" value="UniProtKB-UniRule"/>
</dbReference>
<dbReference type="InterPro" id="IPR024109">
    <property type="entry name" value="Trp-tRNA-ligase_bac-type"/>
</dbReference>
<dbReference type="Pfam" id="PF00579">
    <property type="entry name" value="tRNA-synt_1b"/>
    <property type="match status" value="1"/>
</dbReference>
<dbReference type="PROSITE" id="PS00178">
    <property type="entry name" value="AA_TRNA_LIGASE_I"/>
    <property type="match status" value="1"/>
</dbReference>
<dbReference type="HAMAP" id="MF_00140_B">
    <property type="entry name" value="Trp_tRNA_synth_B"/>
    <property type="match status" value="1"/>
</dbReference>
<evidence type="ECO:0000256" key="4">
    <source>
        <dbReference type="ARBA" id="ARBA00022840"/>
    </source>
</evidence>
<dbReference type="Gene3D" id="3.40.50.620">
    <property type="entry name" value="HUPs"/>
    <property type="match status" value="1"/>
</dbReference>
<feature type="binding site" evidence="8">
    <location>
        <position position="132"/>
    </location>
    <ligand>
        <name>L-tryptophan</name>
        <dbReference type="ChEBI" id="CHEBI:57912"/>
    </ligand>
</feature>
<evidence type="ECO:0000256" key="5">
    <source>
        <dbReference type="ARBA" id="ARBA00022917"/>
    </source>
</evidence>
<comment type="subcellular location">
    <subcellularLocation>
        <location evidence="8">Cytoplasm</location>
    </subcellularLocation>
</comment>
<comment type="catalytic activity">
    <reaction evidence="7 8">
        <text>tRNA(Trp) + L-tryptophan + ATP = L-tryptophyl-tRNA(Trp) + AMP + diphosphate + H(+)</text>
        <dbReference type="Rhea" id="RHEA:24080"/>
        <dbReference type="Rhea" id="RHEA-COMP:9671"/>
        <dbReference type="Rhea" id="RHEA-COMP:9705"/>
        <dbReference type="ChEBI" id="CHEBI:15378"/>
        <dbReference type="ChEBI" id="CHEBI:30616"/>
        <dbReference type="ChEBI" id="CHEBI:33019"/>
        <dbReference type="ChEBI" id="CHEBI:57912"/>
        <dbReference type="ChEBI" id="CHEBI:78442"/>
        <dbReference type="ChEBI" id="CHEBI:78535"/>
        <dbReference type="ChEBI" id="CHEBI:456215"/>
        <dbReference type="EC" id="6.1.1.2"/>
    </reaction>
</comment>
<dbReference type="InterPro" id="IPR002306">
    <property type="entry name" value="Trp-tRNA-ligase"/>
</dbReference>
<dbReference type="InterPro" id="IPR001412">
    <property type="entry name" value="aa-tRNA-synth_I_CS"/>
</dbReference>
<dbReference type="PANTHER" id="PTHR43766">
    <property type="entry name" value="TRYPTOPHAN--TRNA LIGASE, MITOCHONDRIAL"/>
    <property type="match status" value="1"/>
</dbReference>
<feature type="short sequence motif" description="'HIGH' region" evidence="8">
    <location>
        <begin position="9"/>
        <end position="17"/>
    </location>
</feature>
<dbReference type="AlphaFoldDB" id="A0A2M6Z3A2"/>
<dbReference type="NCBIfam" id="TIGR00233">
    <property type="entry name" value="trpS"/>
    <property type="match status" value="1"/>
</dbReference>
<evidence type="ECO:0000256" key="8">
    <source>
        <dbReference type="HAMAP-Rule" id="MF_00140"/>
    </source>
</evidence>
<dbReference type="EC" id="6.1.1.2" evidence="8"/>
<reference evidence="11" key="1">
    <citation type="submission" date="2017-09" db="EMBL/GenBank/DDBJ databases">
        <title>Depth-based differentiation of microbial function through sediment-hosted aquifers and enrichment of novel symbionts in the deep terrestrial subsurface.</title>
        <authorList>
            <person name="Probst A.J."/>
            <person name="Ladd B."/>
            <person name="Jarett J.K."/>
            <person name="Geller-Mcgrath D.E."/>
            <person name="Sieber C.M.K."/>
            <person name="Emerson J.B."/>
            <person name="Anantharaman K."/>
            <person name="Thomas B.C."/>
            <person name="Malmstrom R."/>
            <person name="Stieglmeier M."/>
            <person name="Klingl A."/>
            <person name="Woyke T."/>
            <person name="Ryan C.M."/>
            <person name="Banfield J.F."/>
        </authorList>
    </citation>
    <scope>NUCLEOTIDE SEQUENCE [LARGE SCALE GENOMIC DNA]</scope>
</reference>
<proteinExistence type="inferred from homology"/>
<evidence type="ECO:0000256" key="6">
    <source>
        <dbReference type="ARBA" id="ARBA00023146"/>
    </source>
</evidence>
<evidence type="ECO:0000256" key="2">
    <source>
        <dbReference type="ARBA" id="ARBA00022598"/>
    </source>
</evidence>
<evidence type="ECO:0000313" key="11">
    <source>
        <dbReference type="Proteomes" id="UP000228777"/>
    </source>
</evidence>
<keyword evidence="5 8" id="KW-0648">Protein biosynthesis</keyword>
<evidence type="ECO:0000313" key="10">
    <source>
        <dbReference type="EMBL" id="PIU46888.1"/>
    </source>
</evidence>
<feature type="binding site" evidence="8">
    <location>
        <begin position="144"/>
        <end position="146"/>
    </location>
    <ligand>
        <name>ATP</name>
        <dbReference type="ChEBI" id="CHEBI:30616"/>
    </ligand>
</feature>
<evidence type="ECO:0000256" key="7">
    <source>
        <dbReference type="ARBA" id="ARBA00049929"/>
    </source>
</evidence>
<keyword evidence="4 8" id="KW-0067">ATP-binding</keyword>
<feature type="binding site" evidence="8">
    <location>
        <position position="183"/>
    </location>
    <ligand>
        <name>ATP</name>
        <dbReference type="ChEBI" id="CHEBI:30616"/>
    </ligand>
</feature>
<dbReference type="PANTHER" id="PTHR43766:SF1">
    <property type="entry name" value="TRYPTOPHAN--TRNA LIGASE, MITOCHONDRIAL"/>
    <property type="match status" value="1"/>
</dbReference>
<dbReference type="CDD" id="cd00806">
    <property type="entry name" value="TrpRS_core"/>
    <property type="match status" value="1"/>
</dbReference>
<name>A0A2M6Z3A2_9BACT</name>
<comment type="caution">
    <text evidence="10">The sequence shown here is derived from an EMBL/GenBank/DDBJ whole genome shotgun (WGS) entry which is preliminary data.</text>
</comment>
<comment type="subunit">
    <text evidence="8">Homodimer.</text>
</comment>